<comment type="caution">
    <text evidence="3">The sequence shown here is derived from an EMBL/GenBank/DDBJ whole genome shotgun (WGS) entry which is preliminary data.</text>
</comment>
<dbReference type="InterPro" id="IPR036291">
    <property type="entry name" value="NAD(P)-bd_dom_sf"/>
</dbReference>
<keyword evidence="4" id="KW-1185">Reference proteome</keyword>
<keyword evidence="2" id="KW-0560">Oxidoreductase</keyword>
<accession>A0A9W4XRY8</accession>
<dbReference type="OrthoDB" id="5336600at2759"/>
<dbReference type="PANTHER" id="PTHR43669">
    <property type="entry name" value="5-KETO-D-GLUCONATE 5-REDUCTASE"/>
    <property type="match status" value="1"/>
</dbReference>
<evidence type="ECO:0000256" key="1">
    <source>
        <dbReference type="ARBA" id="ARBA00006484"/>
    </source>
</evidence>
<protein>
    <recommendedName>
        <fullName evidence="5">Short-chain dehydrogenase</fullName>
    </recommendedName>
</protein>
<name>A0A9W4XRY8_9PLEO</name>
<reference evidence="3" key="1">
    <citation type="submission" date="2023-01" db="EMBL/GenBank/DDBJ databases">
        <authorList>
            <person name="Van Ghelder C."/>
            <person name="Rancurel C."/>
        </authorList>
    </citation>
    <scope>NUCLEOTIDE SEQUENCE</scope>
    <source>
        <strain evidence="3">CNCM I-4278</strain>
    </source>
</reference>
<dbReference type="Pfam" id="PF00106">
    <property type="entry name" value="adh_short"/>
    <property type="match status" value="1"/>
</dbReference>
<organism evidence="3 4">
    <name type="scientific">Periconia digitata</name>
    <dbReference type="NCBI Taxonomy" id="1303443"/>
    <lineage>
        <taxon>Eukaryota</taxon>
        <taxon>Fungi</taxon>
        <taxon>Dikarya</taxon>
        <taxon>Ascomycota</taxon>
        <taxon>Pezizomycotina</taxon>
        <taxon>Dothideomycetes</taxon>
        <taxon>Pleosporomycetidae</taxon>
        <taxon>Pleosporales</taxon>
        <taxon>Massarineae</taxon>
        <taxon>Periconiaceae</taxon>
        <taxon>Periconia</taxon>
    </lineage>
</organism>
<gene>
    <name evidence="3" type="ORF">PDIGIT_LOCUS15267</name>
</gene>
<comment type="similarity">
    <text evidence="1">Belongs to the short-chain dehydrogenases/reductases (SDR) family.</text>
</comment>
<dbReference type="PANTHER" id="PTHR43669:SF4">
    <property type="entry name" value="SHORT-CHAIN DEHYDROGENASE"/>
    <property type="match status" value="1"/>
</dbReference>
<dbReference type="InterPro" id="IPR002347">
    <property type="entry name" value="SDR_fam"/>
</dbReference>
<sequence>MAPIALLLGAGPNIGASTAKEFSSSGYQVVVTSRKAPADANPSYSYVQGDLSQPESVENIFSHVRKLHGEPSVVVYNAAGFSLAAADNPFEVDLATFEEHLNLNTTSVFLAIKQALKSFETLPASSARTFIYTGNAMNFAPFPGRMTLGTGKSATAHMIASAAQAYGPKGYKFYYADERQPNGKLGGRGISGEAHAKLFKQLAEDEAQGPWLQTFVSGKGYVKFAADTDVTL</sequence>
<dbReference type="AlphaFoldDB" id="A0A9W4XRY8"/>
<dbReference type="Proteomes" id="UP001152607">
    <property type="component" value="Unassembled WGS sequence"/>
</dbReference>
<dbReference type="SUPFAM" id="SSF51735">
    <property type="entry name" value="NAD(P)-binding Rossmann-fold domains"/>
    <property type="match status" value="1"/>
</dbReference>
<dbReference type="GO" id="GO:0016491">
    <property type="term" value="F:oxidoreductase activity"/>
    <property type="evidence" value="ECO:0007669"/>
    <property type="project" value="UniProtKB-KW"/>
</dbReference>
<dbReference type="EMBL" id="CAOQHR010000013">
    <property type="protein sequence ID" value="CAI6342064.1"/>
    <property type="molecule type" value="Genomic_DNA"/>
</dbReference>
<evidence type="ECO:0000313" key="4">
    <source>
        <dbReference type="Proteomes" id="UP001152607"/>
    </source>
</evidence>
<evidence type="ECO:0000256" key="2">
    <source>
        <dbReference type="ARBA" id="ARBA00023002"/>
    </source>
</evidence>
<evidence type="ECO:0000313" key="3">
    <source>
        <dbReference type="EMBL" id="CAI6342064.1"/>
    </source>
</evidence>
<proteinExistence type="inferred from homology"/>
<dbReference type="Gene3D" id="3.40.50.720">
    <property type="entry name" value="NAD(P)-binding Rossmann-like Domain"/>
    <property type="match status" value="1"/>
</dbReference>
<dbReference type="CDD" id="cd05233">
    <property type="entry name" value="SDR_c"/>
    <property type="match status" value="1"/>
</dbReference>
<evidence type="ECO:0008006" key="5">
    <source>
        <dbReference type="Google" id="ProtNLM"/>
    </source>
</evidence>